<evidence type="ECO:0000256" key="6">
    <source>
        <dbReference type="PIRSR" id="PIRSR038994-1"/>
    </source>
</evidence>
<dbReference type="PIRSF" id="PIRSF038994">
    <property type="entry name" value="NagA"/>
    <property type="match status" value="1"/>
</dbReference>
<dbReference type="RefSeq" id="WP_192028209.1">
    <property type="nucleotide sequence ID" value="NZ_JACYTR010000005.1"/>
</dbReference>
<comment type="cofactor">
    <cofactor evidence="8">
        <name>a divalent metal cation</name>
        <dbReference type="ChEBI" id="CHEBI:60240"/>
    </cofactor>
    <text evidence="8">Binds 1 divalent metal cation per subunit.</text>
</comment>
<dbReference type="CDD" id="cd00854">
    <property type="entry name" value="NagA"/>
    <property type="match status" value="1"/>
</dbReference>
<feature type="binding site" evidence="7">
    <location>
        <position position="250"/>
    </location>
    <ligand>
        <name>substrate</name>
    </ligand>
</feature>
<organism evidence="10 11">
    <name type="scientific">Pseudomarimonas arenosa</name>
    <dbReference type="NCBI Taxonomy" id="2774145"/>
    <lineage>
        <taxon>Bacteria</taxon>
        <taxon>Pseudomonadati</taxon>
        <taxon>Pseudomonadota</taxon>
        <taxon>Gammaproteobacteria</taxon>
        <taxon>Lysobacterales</taxon>
        <taxon>Lysobacteraceae</taxon>
        <taxon>Pseudomarimonas</taxon>
    </lineage>
</organism>
<evidence type="ECO:0000256" key="1">
    <source>
        <dbReference type="ARBA" id="ARBA00010716"/>
    </source>
</evidence>
<evidence type="ECO:0000313" key="11">
    <source>
        <dbReference type="Proteomes" id="UP000613768"/>
    </source>
</evidence>
<keyword evidence="3 5" id="KW-0378">Hydrolase</keyword>
<evidence type="ECO:0000256" key="7">
    <source>
        <dbReference type="PIRSR" id="PIRSR038994-2"/>
    </source>
</evidence>
<evidence type="ECO:0000256" key="5">
    <source>
        <dbReference type="PIRNR" id="PIRNR038994"/>
    </source>
</evidence>
<dbReference type="InterPro" id="IPR011059">
    <property type="entry name" value="Metal-dep_hydrolase_composite"/>
</dbReference>
<feature type="active site" description="Proton donor/acceptor" evidence="6">
    <location>
        <position position="273"/>
    </location>
</feature>
<proteinExistence type="inferred from homology"/>
<dbReference type="GO" id="GO:0046872">
    <property type="term" value="F:metal ion binding"/>
    <property type="evidence" value="ECO:0007669"/>
    <property type="project" value="UniProtKB-KW"/>
</dbReference>
<sequence length="379" mass="40859">MRLALHNGSILTPTGWVEDRVLLIDDERIEALVVEDDPRCAQAELIDLRRQRLLPGFIDIQVNGGGGALFNDEPSVDTIRRIGAAHRRFGTTGFLPTLISDDRETIQRAVDAVSAAIAAGVPGVLGVHIEGPCLNRQRKGTHDAAKFRDLDDQDIAVLGSLRGGCILLTLAPEMTRVSTIARLRETGVIVSAGHSNASYADMRRALDHGVSAVTHLFNAMSPLTSREPGVVGAALDDPTCWCSIIVDGVHVDPVVLRIALAARQQQRFILISDAMPNVGSDQPYFLLQGRRIEQTNGRLLDPDGVLSGSSLDMASAVRNAHRWLDLPLQQAVHMASAAPAEFLGLSESTGSIRPGLRADLVLVDQQVQVLRTWIGGREG</sequence>
<evidence type="ECO:0000256" key="4">
    <source>
        <dbReference type="ARBA" id="ARBA00023277"/>
    </source>
</evidence>
<feature type="binding site" evidence="7">
    <location>
        <begin position="306"/>
        <end position="308"/>
    </location>
    <ligand>
        <name>substrate</name>
    </ligand>
</feature>
<dbReference type="AlphaFoldDB" id="A0AAW3ZG74"/>
<feature type="binding site" evidence="8">
    <location>
        <position position="194"/>
    </location>
    <ligand>
        <name>Zn(2+)</name>
        <dbReference type="ChEBI" id="CHEBI:29105"/>
    </ligand>
</feature>
<dbReference type="Gene3D" id="2.30.40.10">
    <property type="entry name" value="Urease, subunit C, domain 1"/>
    <property type="match status" value="1"/>
</dbReference>
<accession>A0AAW3ZG74</accession>
<dbReference type="InterPro" id="IPR032466">
    <property type="entry name" value="Metal_Hydrolase"/>
</dbReference>
<dbReference type="InterPro" id="IPR006680">
    <property type="entry name" value="Amidohydro-rel"/>
</dbReference>
<dbReference type="NCBIfam" id="TIGR00221">
    <property type="entry name" value="nagA"/>
    <property type="match status" value="1"/>
</dbReference>
<evidence type="ECO:0000313" key="10">
    <source>
        <dbReference type="EMBL" id="MBD8524858.1"/>
    </source>
</evidence>
<keyword evidence="4 5" id="KW-0119">Carbohydrate metabolism</keyword>
<evidence type="ECO:0000259" key="9">
    <source>
        <dbReference type="Pfam" id="PF01979"/>
    </source>
</evidence>
<evidence type="ECO:0000256" key="3">
    <source>
        <dbReference type="ARBA" id="ARBA00022801"/>
    </source>
</evidence>
<feature type="binding site" evidence="7">
    <location>
        <position position="226"/>
    </location>
    <ligand>
        <name>substrate</name>
    </ligand>
</feature>
<dbReference type="InterPro" id="IPR003764">
    <property type="entry name" value="GlcNAc_6-P_deAcase"/>
</dbReference>
<dbReference type="Gene3D" id="3.20.20.140">
    <property type="entry name" value="Metal-dependent hydrolases"/>
    <property type="match status" value="1"/>
</dbReference>
<feature type="binding site" evidence="7">
    <location>
        <position position="141"/>
    </location>
    <ligand>
        <name>substrate</name>
    </ligand>
</feature>
<dbReference type="PANTHER" id="PTHR11113">
    <property type="entry name" value="N-ACETYLGLUCOSAMINE-6-PHOSPHATE DEACETYLASE"/>
    <property type="match status" value="1"/>
</dbReference>
<dbReference type="SUPFAM" id="SSF51338">
    <property type="entry name" value="Composite domain of metallo-dependent hydrolases"/>
    <property type="match status" value="1"/>
</dbReference>
<dbReference type="SUPFAM" id="SSF51556">
    <property type="entry name" value="Metallo-dependent hydrolases"/>
    <property type="match status" value="1"/>
</dbReference>
<evidence type="ECO:0000256" key="8">
    <source>
        <dbReference type="PIRSR" id="PIRSR038994-3"/>
    </source>
</evidence>
<feature type="binding site" evidence="8">
    <location>
        <position position="130"/>
    </location>
    <ligand>
        <name>Zn(2+)</name>
        <dbReference type="ChEBI" id="CHEBI:29105"/>
    </ligand>
</feature>
<feature type="binding site" evidence="8">
    <location>
        <position position="215"/>
    </location>
    <ligand>
        <name>Zn(2+)</name>
        <dbReference type="ChEBI" id="CHEBI:29105"/>
    </ligand>
</feature>
<gene>
    <name evidence="10" type="primary">nagA</name>
    <name evidence="10" type="ORF">IFO71_03795</name>
</gene>
<dbReference type="Proteomes" id="UP000613768">
    <property type="component" value="Unassembled WGS sequence"/>
</dbReference>
<dbReference type="Pfam" id="PF01979">
    <property type="entry name" value="Amidohydro_1"/>
    <property type="match status" value="1"/>
</dbReference>
<feature type="binding site" evidence="7">
    <location>
        <begin position="218"/>
        <end position="219"/>
    </location>
    <ligand>
        <name>substrate</name>
    </ligand>
</feature>
<dbReference type="EC" id="3.5.1.25" evidence="10"/>
<dbReference type="EMBL" id="JACYTR010000005">
    <property type="protein sequence ID" value="MBD8524858.1"/>
    <property type="molecule type" value="Genomic_DNA"/>
</dbReference>
<comment type="similarity">
    <text evidence="1 5">Belongs to the metallo-dependent hydrolases superfamily. NagA family.</text>
</comment>
<name>A0AAW3ZG74_9GAMM</name>
<comment type="caution">
    <text evidence="10">The sequence shown here is derived from an EMBL/GenBank/DDBJ whole genome shotgun (WGS) entry which is preliminary data.</text>
</comment>
<evidence type="ECO:0000256" key="2">
    <source>
        <dbReference type="ARBA" id="ARBA00022723"/>
    </source>
</evidence>
<dbReference type="PANTHER" id="PTHR11113:SF14">
    <property type="entry name" value="N-ACETYLGLUCOSAMINE-6-PHOSPHATE DEACETYLASE"/>
    <property type="match status" value="1"/>
</dbReference>
<protein>
    <submittedName>
        <fullName evidence="10">N-acetylglucosamine-6-phosphate deacetylase</fullName>
        <ecNumber evidence="10">3.5.1.25</ecNumber>
    </submittedName>
</protein>
<reference evidence="10 11" key="1">
    <citation type="submission" date="2020-09" db="EMBL/GenBank/DDBJ databases">
        <title>Pseudoxanthomonas sp. CAU 1598 isolated from sand of Yaerae Beach.</title>
        <authorList>
            <person name="Kim W."/>
        </authorList>
    </citation>
    <scope>NUCLEOTIDE SEQUENCE [LARGE SCALE GENOMIC DNA]</scope>
    <source>
        <strain evidence="10 11">CAU 1598</strain>
    </source>
</reference>
<feature type="domain" description="Amidohydrolase-related" evidence="9">
    <location>
        <begin position="53"/>
        <end position="377"/>
    </location>
</feature>
<keyword evidence="11" id="KW-1185">Reference proteome</keyword>
<dbReference type="GO" id="GO:0006046">
    <property type="term" value="P:N-acetylglucosamine catabolic process"/>
    <property type="evidence" value="ECO:0007669"/>
    <property type="project" value="TreeGrafter"/>
</dbReference>
<dbReference type="GO" id="GO:0008448">
    <property type="term" value="F:N-acetylglucosamine-6-phosphate deacetylase activity"/>
    <property type="evidence" value="ECO:0007669"/>
    <property type="project" value="UniProtKB-EC"/>
</dbReference>
<keyword evidence="2 8" id="KW-0479">Metal-binding</keyword>